<evidence type="ECO:0000313" key="3">
    <source>
        <dbReference type="Proteomes" id="UP000076661"/>
    </source>
</evidence>
<organism evidence="2 3">
    <name type="scientific">Pseudoalteromonas luteoviolacea S4060-1</name>
    <dbReference type="NCBI Taxonomy" id="1365257"/>
    <lineage>
        <taxon>Bacteria</taxon>
        <taxon>Pseudomonadati</taxon>
        <taxon>Pseudomonadota</taxon>
        <taxon>Gammaproteobacteria</taxon>
        <taxon>Alteromonadales</taxon>
        <taxon>Pseudoalteromonadaceae</taxon>
        <taxon>Pseudoalteromonas</taxon>
    </lineage>
</organism>
<dbReference type="RefSeq" id="WP_063374099.1">
    <property type="nucleotide sequence ID" value="NZ_AUXX01000045.1"/>
</dbReference>
<evidence type="ECO:0000256" key="1">
    <source>
        <dbReference type="SAM" id="SignalP"/>
    </source>
</evidence>
<dbReference type="EMBL" id="AUXX01000045">
    <property type="protein sequence ID" value="KZN61339.1"/>
    <property type="molecule type" value="Genomic_DNA"/>
</dbReference>
<name>A0A167JM53_9GAMM</name>
<comment type="caution">
    <text evidence="2">The sequence shown here is derived from an EMBL/GenBank/DDBJ whole genome shotgun (WGS) entry which is preliminary data.</text>
</comment>
<dbReference type="PATRIC" id="fig|1365257.3.peg.4223"/>
<feature type="chain" id="PRO_5007888923" evidence="1">
    <location>
        <begin position="22"/>
        <end position="108"/>
    </location>
</feature>
<gene>
    <name evidence="2" type="ORF">N478_04545</name>
</gene>
<dbReference type="Proteomes" id="UP000076661">
    <property type="component" value="Unassembled WGS sequence"/>
</dbReference>
<dbReference type="AlphaFoldDB" id="A0A167JM53"/>
<accession>A0A167JM53</accession>
<protein>
    <submittedName>
        <fullName evidence="2">Uncharacterized protein</fullName>
    </submittedName>
</protein>
<reference evidence="2 3" key="1">
    <citation type="submission" date="2013-07" db="EMBL/GenBank/DDBJ databases">
        <title>Comparative Genomic and Metabolomic Analysis of Twelve Strains of Pseudoalteromonas luteoviolacea.</title>
        <authorList>
            <person name="Vynne N.G."/>
            <person name="Mansson M."/>
            <person name="Gram L."/>
        </authorList>
    </citation>
    <scope>NUCLEOTIDE SEQUENCE [LARGE SCALE GENOMIC DNA]</scope>
    <source>
        <strain evidence="2 3">S4060-1</strain>
    </source>
</reference>
<sequence length="108" mass="11927">MKKLLLGALLASGFASLSASANTIFTCDGLVDDVRYNGYQYVIEFKNVYGVYQDSAKIQQDYLLGQALKAESDGRKGIYYTLVVQSDEGDRRCRDNDGSLTLLALVKK</sequence>
<proteinExistence type="predicted"/>
<keyword evidence="1" id="KW-0732">Signal</keyword>
<feature type="signal peptide" evidence="1">
    <location>
        <begin position="1"/>
        <end position="21"/>
    </location>
</feature>
<evidence type="ECO:0000313" key="2">
    <source>
        <dbReference type="EMBL" id="KZN61339.1"/>
    </source>
</evidence>